<organism evidence="2 3">
    <name type="scientific">Angomonas deanei</name>
    <dbReference type="NCBI Taxonomy" id="59799"/>
    <lineage>
        <taxon>Eukaryota</taxon>
        <taxon>Discoba</taxon>
        <taxon>Euglenozoa</taxon>
        <taxon>Kinetoplastea</taxon>
        <taxon>Metakinetoplastina</taxon>
        <taxon>Trypanosomatida</taxon>
        <taxon>Trypanosomatidae</taxon>
        <taxon>Strigomonadinae</taxon>
        <taxon>Angomonas</taxon>
    </lineage>
</organism>
<dbReference type="Proteomes" id="UP000515908">
    <property type="component" value="Chromosome 13"/>
</dbReference>
<feature type="compositionally biased region" description="Basic residues" evidence="1">
    <location>
        <begin position="50"/>
        <end position="72"/>
    </location>
</feature>
<name>A0A7G2CIP2_9TRYP</name>
<gene>
    <name evidence="2" type="ORF">ADEAN_000679400</name>
</gene>
<sequence length="254" mass="29648">MNNEEDKKEKYKKYSEAFPSPFANNNNNNNPKLKRSSSILSRLSGDKNKPPKPKKIKQKGKGPKWKANKNKRTNPVEEYGSEEEEYSDEEVDDYDYDGAYDDYNDNENEFYEEEEEMAEHEIPFHNNNNNAFPSPFHHNDNNIHSYSVRHASSGSVKEMVSKFQQNPYHVPHNNNNINEDQVSPPILQKTSSFRKDHHCYNDAGSNSSPKPPSFYRIQKRNNSLQLNPYSNHNHNNMRRYSAPVFNDSGVNHNY</sequence>
<evidence type="ECO:0000313" key="2">
    <source>
        <dbReference type="EMBL" id="CAD2219289.1"/>
    </source>
</evidence>
<proteinExistence type="predicted"/>
<evidence type="ECO:0000256" key="1">
    <source>
        <dbReference type="SAM" id="MobiDB-lite"/>
    </source>
</evidence>
<dbReference type="AlphaFoldDB" id="A0A7G2CIP2"/>
<evidence type="ECO:0000313" key="3">
    <source>
        <dbReference type="Proteomes" id="UP000515908"/>
    </source>
</evidence>
<feature type="region of interest" description="Disordered" evidence="1">
    <location>
        <begin position="229"/>
        <end position="254"/>
    </location>
</feature>
<keyword evidence="3" id="KW-1185">Reference proteome</keyword>
<reference evidence="2 3" key="1">
    <citation type="submission" date="2020-08" db="EMBL/GenBank/DDBJ databases">
        <authorList>
            <person name="Newling K."/>
            <person name="Davey J."/>
            <person name="Forrester S."/>
        </authorList>
    </citation>
    <scope>NUCLEOTIDE SEQUENCE [LARGE SCALE GENOMIC DNA]</scope>
    <source>
        <strain evidence="3">Crithidia deanei Carvalho (ATCC PRA-265)</strain>
    </source>
</reference>
<dbReference type="EMBL" id="LR877157">
    <property type="protein sequence ID" value="CAD2219289.1"/>
    <property type="molecule type" value="Genomic_DNA"/>
</dbReference>
<feature type="compositionally biased region" description="Low complexity" evidence="1">
    <location>
        <begin position="24"/>
        <end position="43"/>
    </location>
</feature>
<feature type="compositionally biased region" description="Basic and acidic residues" evidence="1">
    <location>
        <begin position="1"/>
        <end position="15"/>
    </location>
</feature>
<feature type="region of interest" description="Disordered" evidence="1">
    <location>
        <begin position="1"/>
        <end position="95"/>
    </location>
</feature>
<dbReference type="VEuPathDB" id="TriTrypDB:ADEAN_000679400"/>
<accession>A0A7G2CIP2</accession>
<feature type="compositionally biased region" description="Acidic residues" evidence="1">
    <location>
        <begin position="79"/>
        <end position="95"/>
    </location>
</feature>
<protein>
    <submittedName>
        <fullName evidence="2">Uncharacterized protein</fullName>
    </submittedName>
</protein>